<dbReference type="AlphaFoldDB" id="A0AAV5K7M6"/>
<evidence type="ECO:0000313" key="3">
    <source>
        <dbReference type="EMBL" id="GKV21111.1"/>
    </source>
</evidence>
<dbReference type="EMBL" id="BPVZ01000056">
    <property type="protein sequence ID" value="GKV21111.1"/>
    <property type="molecule type" value="Genomic_DNA"/>
</dbReference>
<dbReference type="PANTHER" id="PTHR35290:SF2">
    <property type="entry name" value="PROTEIN CASPARIAN STRIP INTEGRITY FACTOR 1"/>
    <property type="match status" value="1"/>
</dbReference>
<reference evidence="3 4" key="1">
    <citation type="journal article" date="2021" name="Commun. Biol.">
        <title>The genome of Shorea leprosula (Dipterocarpaceae) highlights the ecological relevance of drought in aseasonal tropical rainforests.</title>
        <authorList>
            <person name="Ng K.K.S."/>
            <person name="Kobayashi M.J."/>
            <person name="Fawcett J.A."/>
            <person name="Hatakeyama M."/>
            <person name="Paape T."/>
            <person name="Ng C.H."/>
            <person name="Ang C.C."/>
            <person name="Tnah L.H."/>
            <person name="Lee C.T."/>
            <person name="Nishiyama T."/>
            <person name="Sese J."/>
            <person name="O'Brien M.J."/>
            <person name="Copetti D."/>
            <person name="Mohd Noor M.I."/>
            <person name="Ong R.C."/>
            <person name="Putra M."/>
            <person name="Sireger I.Z."/>
            <person name="Indrioko S."/>
            <person name="Kosugi Y."/>
            <person name="Izuno A."/>
            <person name="Isagi Y."/>
            <person name="Lee S.L."/>
            <person name="Shimizu K.K."/>
        </authorList>
    </citation>
    <scope>NUCLEOTIDE SEQUENCE [LARGE SCALE GENOMIC DNA]</scope>
    <source>
        <strain evidence="3">214</strain>
    </source>
</reference>
<comment type="caution">
    <text evidence="3">The sequence shown here is derived from an EMBL/GenBank/DDBJ whole genome shotgun (WGS) entry which is preliminary data.</text>
</comment>
<accession>A0AAV5K7M6</accession>
<dbReference type="Proteomes" id="UP001054252">
    <property type="component" value="Unassembled WGS sequence"/>
</dbReference>
<gene>
    <name evidence="3" type="ORF">SLEP1_g31125</name>
</gene>
<feature type="chain" id="PRO_5043887603" evidence="2">
    <location>
        <begin position="31"/>
        <end position="96"/>
    </location>
</feature>
<keyword evidence="2" id="KW-0732">Signal</keyword>
<sequence length="96" mass="10386">MLKKMGLIFVKKMSLLFLLVSAFLFSASLAAGPGSRIVNGAAEEVDEDAISTFEKSTAEEIDATIHERLLKANGKDYGVSDPSPTINKPPYKVIQN</sequence>
<feature type="region of interest" description="Disordered" evidence="1">
    <location>
        <begin position="74"/>
        <end position="96"/>
    </location>
</feature>
<dbReference type="PANTHER" id="PTHR35290">
    <property type="entry name" value="PROTEIN CASPARIAN STRIP INTEGRITY FACTOR 1-RELATED"/>
    <property type="match status" value="1"/>
</dbReference>
<proteinExistence type="predicted"/>
<evidence type="ECO:0000256" key="1">
    <source>
        <dbReference type="SAM" id="MobiDB-lite"/>
    </source>
</evidence>
<protein>
    <submittedName>
        <fullName evidence="3">Uncharacterized protein</fullName>
    </submittedName>
</protein>
<keyword evidence="4" id="KW-1185">Reference proteome</keyword>
<evidence type="ECO:0000313" key="4">
    <source>
        <dbReference type="Proteomes" id="UP001054252"/>
    </source>
</evidence>
<feature type="signal peptide" evidence="2">
    <location>
        <begin position="1"/>
        <end position="30"/>
    </location>
</feature>
<dbReference type="InterPro" id="IPR038974">
    <property type="entry name" value="CIF1/2"/>
</dbReference>
<organism evidence="3 4">
    <name type="scientific">Rubroshorea leprosula</name>
    <dbReference type="NCBI Taxonomy" id="152421"/>
    <lineage>
        <taxon>Eukaryota</taxon>
        <taxon>Viridiplantae</taxon>
        <taxon>Streptophyta</taxon>
        <taxon>Embryophyta</taxon>
        <taxon>Tracheophyta</taxon>
        <taxon>Spermatophyta</taxon>
        <taxon>Magnoliopsida</taxon>
        <taxon>eudicotyledons</taxon>
        <taxon>Gunneridae</taxon>
        <taxon>Pentapetalae</taxon>
        <taxon>rosids</taxon>
        <taxon>malvids</taxon>
        <taxon>Malvales</taxon>
        <taxon>Dipterocarpaceae</taxon>
        <taxon>Rubroshorea</taxon>
    </lineage>
</organism>
<evidence type="ECO:0000256" key="2">
    <source>
        <dbReference type="SAM" id="SignalP"/>
    </source>
</evidence>
<name>A0AAV5K7M6_9ROSI</name>